<organism evidence="2">
    <name type="scientific">Siphoviridae sp. ctNs77</name>
    <dbReference type="NCBI Taxonomy" id="2825473"/>
    <lineage>
        <taxon>Viruses</taxon>
        <taxon>Duplodnaviria</taxon>
        <taxon>Heunggongvirae</taxon>
        <taxon>Uroviricota</taxon>
        <taxon>Caudoviricetes</taxon>
    </lineage>
</organism>
<dbReference type="GO" id="GO:0004527">
    <property type="term" value="F:exonuclease activity"/>
    <property type="evidence" value="ECO:0007669"/>
    <property type="project" value="UniProtKB-KW"/>
</dbReference>
<evidence type="ECO:0000259" key="1">
    <source>
        <dbReference type="Pfam" id="PF12684"/>
    </source>
</evidence>
<proteinExistence type="predicted"/>
<reference evidence="2" key="1">
    <citation type="journal article" date="2021" name="Proc. Natl. Acad. Sci. U.S.A.">
        <title>A Catalog of Tens of Thousands of Viruses from Human Metagenomes Reveals Hidden Associations with Chronic Diseases.</title>
        <authorList>
            <person name="Tisza M.J."/>
            <person name="Buck C.B."/>
        </authorList>
    </citation>
    <scope>NUCLEOTIDE SEQUENCE</scope>
    <source>
        <strain evidence="2">CtNs77</strain>
    </source>
</reference>
<dbReference type="InterPro" id="IPR011604">
    <property type="entry name" value="PDDEXK-like_dom_sf"/>
</dbReference>
<name>A0A8S5QIU1_9CAUD</name>
<sequence length="257" mass="29392">MLTRENYFDKENELKYFGSSQFKSFMKCEASTMARISGETEEETSTALLVGSYVDAHFEGTLDLFMAQHPEILKRDGSLKAEYTQANEIINRLERDEMFIKYMSGEKQVIMTAELFGHEFKIRIDSYHEGKAIVDLKVMRDFEPVYVEELGRVSFVEAWGYDIQGAIYQAVVEASTGKRLPFIIAGATKQKDGADLGLFQAPQYKLDAALKIVEHYVDHFADIKSGLIEPKRCEKCAYCRQTKKLSRIEVLEELANE</sequence>
<protein>
    <submittedName>
        <fullName evidence="2">Putative exonuclease</fullName>
    </submittedName>
</protein>
<accession>A0A8S5QIU1</accession>
<keyword evidence="2" id="KW-0540">Nuclease</keyword>
<dbReference type="Gene3D" id="3.90.320.10">
    <property type="match status" value="1"/>
</dbReference>
<dbReference type="EMBL" id="BK015656">
    <property type="protein sequence ID" value="DAE18460.1"/>
    <property type="molecule type" value="Genomic_DNA"/>
</dbReference>
<keyword evidence="2" id="KW-0378">Hydrolase</keyword>
<keyword evidence="2" id="KW-0269">Exonuclease</keyword>
<dbReference type="InterPro" id="IPR024432">
    <property type="entry name" value="Put_RecE_PDDEXK-like_dom"/>
</dbReference>
<evidence type="ECO:0000313" key="2">
    <source>
        <dbReference type="EMBL" id="DAE18460.1"/>
    </source>
</evidence>
<dbReference type="Pfam" id="PF12684">
    <property type="entry name" value="DUF3799"/>
    <property type="match status" value="1"/>
</dbReference>
<feature type="domain" description="Putative exodeoxyribonuclease 8 PDDEXK-like" evidence="1">
    <location>
        <begin position="19"/>
        <end position="242"/>
    </location>
</feature>